<comment type="caution">
    <text evidence="2">The sequence shown here is derived from an EMBL/GenBank/DDBJ whole genome shotgun (WGS) entry which is preliminary data.</text>
</comment>
<keyword evidence="1" id="KW-0472">Membrane</keyword>
<organism evidence="2 3">
    <name type="scientific">Blastopirellula marina</name>
    <dbReference type="NCBI Taxonomy" id="124"/>
    <lineage>
        <taxon>Bacteria</taxon>
        <taxon>Pseudomonadati</taxon>
        <taxon>Planctomycetota</taxon>
        <taxon>Planctomycetia</taxon>
        <taxon>Pirellulales</taxon>
        <taxon>Pirellulaceae</taxon>
        <taxon>Blastopirellula</taxon>
    </lineage>
</organism>
<feature type="transmembrane region" description="Helical" evidence="1">
    <location>
        <begin position="394"/>
        <end position="412"/>
    </location>
</feature>
<feature type="transmembrane region" description="Helical" evidence="1">
    <location>
        <begin position="418"/>
        <end position="435"/>
    </location>
</feature>
<dbReference type="RefSeq" id="WP_105329572.1">
    <property type="nucleotide sequence ID" value="NZ_PUHY01000006.1"/>
</dbReference>
<evidence type="ECO:0000313" key="3">
    <source>
        <dbReference type="Proteomes" id="UP000238322"/>
    </source>
</evidence>
<evidence type="ECO:0000313" key="2">
    <source>
        <dbReference type="EMBL" id="PQO36282.1"/>
    </source>
</evidence>
<dbReference type="EMBL" id="PUHY01000006">
    <property type="protein sequence ID" value="PQO36282.1"/>
    <property type="molecule type" value="Genomic_DNA"/>
</dbReference>
<keyword evidence="1" id="KW-1133">Transmembrane helix</keyword>
<dbReference type="AlphaFoldDB" id="A0A2S8FVR9"/>
<feature type="transmembrane region" description="Helical" evidence="1">
    <location>
        <begin position="133"/>
        <end position="152"/>
    </location>
</feature>
<feature type="transmembrane region" description="Helical" evidence="1">
    <location>
        <begin position="185"/>
        <end position="204"/>
    </location>
</feature>
<feature type="transmembrane region" description="Helical" evidence="1">
    <location>
        <begin position="367"/>
        <end position="387"/>
    </location>
</feature>
<reference evidence="2 3" key="1">
    <citation type="submission" date="2018-02" db="EMBL/GenBank/DDBJ databases">
        <title>Comparative genomes isolates from brazilian mangrove.</title>
        <authorList>
            <person name="Araujo J.E."/>
            <person name="Taketani R.G."/>
            <person name="Silva M.C.P."/>
            <person name="Loureco M.V."/>
            <person name="Andreote F.D."/>
        </authorList>
    </citation>
    <scope>NUCLEOTIDE SEQUENCE [LARGE SCALE GENOMIC DNA]</scope>
    <source>
        <strain evidence="2 3">Hex-1 MGV</strain>
    </source>
</reference>
<keyword evidence="1" id="KW-0812">Transmembrane</keyword>
<accession>A0A2S8FVR9</accession>
<gene>
    <name evidence="2" type="ORF">C5Y83_10230</name>
</gene>
<evidence type="ECO:0000256" key="1">
    <source>
        <dbReference type="SAM" id="Phobius"/>
    </source>
</evidence>
<proteinExistence type="predicted"/>
<feature type="transmembrane region" description="Helical" evidence="1">
    <location>
        <begin position="289"/>
        <end position="310"/>
    </location>
</feature>
<dbReference type="Proteomes" id="UP000238322">
    <property type="component" value="Unassembled WGS sequence"/>
</dbReference>
<name>A0A2S8FVR9_9BACT</name>
<feature type="transmembrane region" description="Helical" evidence="1">
    <location>
        <begin position="343"/>
        <end position="361"/>
    </location>
</feature>
<feature type="transmembrane region" description="Helical" evidence="1">
    <location>
        <begin position="216"/>
        <end position="234"/>
    </location>
</feature>
<sequence length="601" mass="67845">MESDSAAAPSKVSQRSLIAVFVITAIVGTLLAYGILFLAVQARHCGEWSGMLLSGYQFGVPDQLYERGVVPNCEVGWDGQFYYLQSNYLNPKPEAYQHIDAPPYRYQRIGLPLVAWCFATLTGSDYVSPQMYLFASLPFLGLAMGALAAWLFAHGYSPLWCLGWSANLGIPICLLHGQPDPLADAFFILAMLSLIRGTPIAYALAASMMCLTREPYFAIAAAVFAASFAGFVPWKGNPDDGGWVITVLRKMGLMSLANWLMVAPPSIEEPTVLDGRPSAWNYWAYRTPVWQLFILAIPCFVFVAWQVYLYRVFGQTGSQSAGGTILDYPFFAFFRSSFNSPNYVIRPFYFAVMILGFWVLWNVRRKWALSPILLPYFLVLTLMSEVIWIDFSGFTKAMGTVLATMVLSLPLLTRRTRFLIGVVLICAVLTYTQAYRRILGGVDLVPIPDYQIIKQITDIDQPMLSAPSCSIEIDKDKLKELAAQKDGDYLFVLGGRRYPQHYVTIPITVTNTGDEPWLRSRNNPVQMVYRWIDENDRTYWCPGVELPYTIEPGQSLTREICLLLPRESGQFMFRITMRQGWDDTFDQRESGGFVEFPMTIR</sequence>
<protein>
    <recommendedName>
        <fullName evidence="4">Glycosyltransferase RgtA/B/C/D-like domain-containing protein</fullName>
    </recommendedName>
</protein>
<evidence type="ECO:0008006" key="4">
    <source>
        <dbReference type="Google" id="ProtNLM"/>
    </source>
</evidence>
<dbReference type="OrthoDB" id="233497at2"/>
<feature type="transmembrane region" description="Helical" evidence="1">
    <location>
        <begin position="17"/>
        <end position="40"/>
    </location>
</feature>